<dbReference type="eggNOG" id="ENOG502S7CP">
    <property type="taxonomic scope" value="Eukaryota"/>
</dbReference>
<feature type="coiled-coil region" evidence="1">
    <location>
        <begin position="121"/>
        <end position="176"/>
    </location>
</feature>
<feature type="compositionally biased region" description="Pro residues" evidence="2">
    <location>
        <begin position="406"/>
        <end position="416"/>
    </location>
</feature>
<dbReference type="AlphaFoldDB" id="D4AM85"/>
<comment type="caution">
    <text evidence="3">The sequence shown here is derived from an EMBL/GenBank/DDBJ whole genome shotgun (WGS) entry which is preliminary data.</text>
</comment>
<reference evidence="4" key="1">
    <citation type="journal article" date="2011" name="Genome Biol.">
        <title>Comparative and functional genomics provide insights into the pathogenicity of dermatophytic fungi.</title>
        <authorList>
            <person name="Burmester A."/>
            <person name="Shelest E."/>
            <person name="Gloeckner G."/>
            <person name="Heddergott C."/>
            <person name="Schindler S."/>
            <person name="Staib P."/>
            <person name="Heidel A."/>
            <person name="Felder M."/>
            <person name="Petzold A."/>
            <person name="Szafranski K."/>
            <person name="Feuermann M."/>
            <person name="Pedruzzi I."/>
            <person name="Priebe S."/>
            <person name="Groth M."/>
            <person name="Winkler R."/>
            <person name="Li W."/>
            <person name="Kniemeyer O."/>
            <person name="Schroeckh V."/>
            <person name="Hertweck C."/>
            <person name="Hube B."/>
            <person name="White T.C."/>
            <person name="Platzer M."/>
            <person name="Guthke R."/>
            <person name="Heitman J."/>
            <person name="Woestemeyer J."/>
            <person name="Zipfel P.F."/>
            <person name="Monod M."/>
            <person name="Brakhage A.A."/>
        </authorList>
    </citation>
    <scope>NUCLEOTIDE SEQUENCE [LARGE SCALE GENOMIC DNA]</scope>
    <source>
        <strain evidence="4">ATCC MYA-4681 / CBS 112371</strain>
    </source>
</reference>
<keyword evidence="1" id="KW-0175">Coiled coil</keyword>
<evidence type="ECO:0008006" key="5">
    <source>
        <dbReference type="Google" id="ProtNLM"/>
    </source>
</evidence>
<dbReference type="KEGG" id="abe:ARB_04775"/>
<feature type="region of interest" description="Disordered" evidence="2">
    <location>
        <begin position="373"/>
        <end position="416"/>
    </location>
</feature>
<sequence length="416" mass="45837">MPPKRRQADSHEPASPPANTKRSKPNNAPFTLKPRIRHINEETIKSKWTTLPDSTQEKVKLLFQSVELPVITRNRDEKKRVEAQSALATVRKNLGKRLPKMPFPAGTRDGSFDYEGALGESRALESQLAAATSSIRLLQAEIKREEAELAKDKLKLEELERNAKAAEAERKRLNKNVHPVLKQLDESSVEEAVSAEFKLEVKSEESLFSEVCPRMPAARMMGDIADIFATILNPCRATQLRYEGSVMQSPGRRRHSTCSHSAEGITSKCGEREESCKNQQDQLFTKIDELGKEDRRKKASSLHEQGTLGRINSGQGSEMSASVYFHIHTRSTAEVYAASPDGVCAPPGLEASPGSSSAQFQALSSTARGLAVSSSTLAARHRNGRHQPQIYQTTQASGSQKQRPPTLLPPPVQASI</sequence>
<feature type="compositionally biased region" description="Polar residues" evidence="2">
    <location>
        <begin position="389"/>
        <end position="403"/>
    </location>
</feature>
<keyword evidence="4" id="KW-1185">Reference proteome</keyword>
<name>D4AM85_ARTBC</name>
<gene>
    <name evidence="3" type="ORF">ARB_04775</name>
</gene>
<evidence type="ECO:0000313" key="4">
    <source>
        <dbReference type="Proteomes" id="UP000008866"/>
    </source>
</evidence>
<dbReference type="GeneID" id="9521968"/>
<organism evidence="3 4">
    <name type="scientific">Arthroderma benhamiae (strain ATCC MYA-4681 / CBS 112371)</name>
    <name type="common">Trichophyton mentagrophytes</name>
    <dbReference type="NCBI Taxonomy" id="663331"/>
    <lineage>
        <taxon>Eukaryota</taxon>
        <taxon>Fungi</taxon>
        <taxon>Dikarya</taxon>
        <taxon>Ascomycota</taxon>
        <taxon>Pezizomycotina</taxon>
        <taxon>Eurotiomycetes</taxon>
        <taxon>Eurotiomycetidae</taxon>
        <taxon>Onygenales</taxon>
        <taxon>Arthrodermataceae</taxon>
        <taxon>Trichophyton</taxon>
    </lineage>
</organism>
<feature type="compositionally biased region" description="Basic and acidic residues" evidence="2">
    <location>
        <begin position="1"/>
        <end position="12"/>
    </location>
</feature>
<dbReference type="RefSeq" id="XP_003016486.1">
    <property type="nucleotide sequence ID" value="XM_003016440.1"/>
</dbReference>
<dbReference type="HOGENOM" id="CLU_660506_0_0_1"/>
<feature type="region of interest" description="Disordered" evidence="2">
    <location>
        <begin position="1"/>
        <end position="42"/>
    </location>
</feature>
<evidence type="ECO:0000256" key="2">
    <source>
        <dbReference type="SAM" id="MobiDB-lite"/>
    </source>
</evidence>
<dbReference type="EMBL" id="ABSU01000002">
    <property type="protein sequence ID" value="EFE35841.1"/>
    <property type="molecule type" value="Genomic_DNA"/>
</dbReference>
<evidence type="ECO:0000256" key="1">
    <source>
        <dbReference type="SAM" id="Coils"/>
    </source>
</evidence>
<accession>D4AM85</accession>
<dbReference type="STRING" id="663331.D4AM85"/>
<feature type="region of interest" description="Disordered" evidence="2">
    <location>
        <begin position="292"/>
        <end position="315"/>
    </location>
</feature>
<evidence type="ECO:0000313" key="3">
    <source>
        <dbReference type="EMBL" id="EFE35841.1"/>
    </source>
</evidence>
<protein>
    <recommendedName>
        <fullName evidence="5">Kinetochore protein Fta7</fullName>
    </recommendedName>
</protein>
<feature type="compositionally biased region" description="Polar residues" evidence="2">
    <location>
        <begin position="17"/>
        <end position="29"/>
    </location>
</feature>
<dbReference type="InterPro" id="IPR025212">
    <property type="entry name" value="CAD_CENP-Q"/>
</dbReference>
<dbReference type="Pfam" id="PF13094">
    <property type="entry name" value="CENP-Q"/>
    <property type="match status" value="1"/>
</dbReference>
<dbReference type="Proteomes" id="UP000008866">
    <property type="component" value="Unassembled WGS sequence"/>
</dbReference>
<proteinExistence type="predicted"/>